<evidence type="ECO:0000313" key="2">
    <source>
        <dbReference type="Proteomes" id="UP000322726"/>
    </source>
</evidence>
<name>A0A5C2H440_9BACT</name>
<dbReference type="EMBL" id="CP035928">
    <property type="protein sequence ID" value="QEP33760.1"/>
    <property type="molecule type" value="Genomic_DNA"/>
</dbReference>
<dbReference type="OrthoDB" id="5348560at2"/>
<keyword evidence="2" id="KW-1185">Reference proteome</keyword>
<organism evidence="1 2">
    <name type="scientific">Malaciobacter pacificus</name>
    <dbReference type="NCBI Taxonomy" id="1080223"/>
    <lineage>
        <taxon>Bacteria</taxon>
        <taxon>Pseudomonadati</taxon>
        <taxon>Campylobacterota</taxon>
        <taxon>Epsilonproteobacteria</taxon>
        <taxon>Campylobacterales</taxon>
        <taxon>Arcobacteraceae</taxon>
        <taxon>Malaciobacter</taxon>
    </lineage>
</organism>
<reference evidence="1" key="2">
    <citation type="submission" date="2019-09" db="EMBL/GenBank/DDBJ databases">
        <title>Taxonomic note: a critical rebuttal of the proposed division of the genus Arcobacter into six genera, emended descriptions of Arcobacter anaerophilus and the genus Arcobacter, and an assessment of genus-level boundaries for Epsilonproteobacteria using in silico genomic comparator tools.</title>
        <authorList>
            <person name="On S.L.W."/>
            <person name="Miller W.G."/>
            <person name="Biggs P."/>
            <person name="Cornelius A."/>
            <person name="Vandamme P."/>
        </authorList>
    </citation>
    <scope>NUCLEOTIDE SEQUENCE [LARGE SCALE GENOMIC DNA]</scope>
    <source>
        <strain evidence="1">LMG 26638</strain>
    </source>
</reference>
<accession>A0A5C2H440</accession>
<gene>
    <name evidence="1" type="ORF">APAC_0611</name>
</gene>
<dbReference type="Proteomes" id="UP000322726">
    <property type="component" value="Chromosome"/>
</dbReference>
<dbReference type="AlphaFoldDB" id="A0A5C2H440"/>
<reference evidence="1" key="1">
    <citation type="submission" date="2019-09" db="EMBL/GenBank/DDBJ databases">
        <title>Complete genome sequencing of four Arcobacter species reveals a diverse suite of mobile elements.</title>
        <authorList>
            <person name="Miller W.G."/>
            <person name="Yee E."/>
            <person name="Bono J.L."/>
        </authorList>
    </citation>
    <scope>NUCLEOTIDE SEQUENCE [LARGE SCALE GENOMIC DNA]</scope>
    <source>
        <strain evidence="1">LMG 26638</strain>
    </source>
</reference>
<evidence type="ECO:0000313" key="1">
    <source>
        <dbReference type="EMBL" id="QEP33760.1"/>
    </source>
</evidence>
<protein>
    <submittedName>
        <fullName evidence="1">Uncharacterized protein</fullName>
    </submittedName>
</protein>
<dbReference type="KEGG" id="apai:APAC_0611"/>
<proteinExistence type="predicted"/>
<dbReference type="RefSeq" id="WP_130232716.1">
    <property type="nucleotide sequence ID" value="NZ_BMEF01000002.1"/>
</dbReference>
<sequence length="111" mass="13082">MKNSFTLFEIILSIIISSLVIIYSLAYSKELLETNKKAYELEVKKTNLLSTKVFLQKHKKDISKLSYKNSNLYFDNNLLLENIKNFNLNIVDNIIFIEINLDNTIKQKWSF</sequence>